<dbReference type="EMBL" id="QJPH01000574">
    <property type="protein sequence ID" value="PZN69548.1"/>
    <property type="molecule type" value="Genomic_DNA"/>
</dbReference>
<evidence type="ECO:0000313" key="3">
    <source>
        <dbReference type="EMBL" id="PZN69548.1"/>
    </source>
</evidence>
<feature type="transmembrane region" description="Helical" evidence="2">
    <location>
        <begin position="979"/>
        <end position="999"/>
    </location>
</feature>
<evidence type="ECO:0000256" key="2">
    <source>
        <dbReference type="SAM" id="Phobius"/>
    </source>
</evidence>
<evidence type="ECO:0000313" key="4">
    <source>
        <dbReference type="Proteomes" id="UP000249396"/>
    </source>
</evidence>
<feature type="transmembrane region" description="Helical" evidence="2">
    <location>
        <begin position="834"/>
        <end position="853"/>
    </location>
</feature>
<accession>A0A2W4QNE2</accession>
<comment type="caution">
    <text evidence="3">The sequence shown here is derived from an EMBL/GenBank/DDBJ whole genome shotgun (WGS) entry which is preliminary data.</text>
</comment>
<dbReference type="AlphaFoldDB" id="A0A2W4QNE2"/>
<gene>
    <name evidence="3" type="ORF">DM484_29490</name>
</gene>
<protein>
    <submittedName>
        <fullName evidence="3">Uncharacterized protein</fullName>
    </submittedName>
</protein>
<organism evidence="3 4">
    <name type="scientific">Candidatus Methylumidiphilus alinenensis</name>
    <dbReference type="NCBI Taxonomy" id="2202197"/>
    <lineage>
        <taxon>Bacteria</taxon>
        <taxon>Pseudomonadati</taxon>
        <taxon>Pseudomonadota</taxon>
        <taxon>Gammaproteobacteria</taxon>
        <taxon>Methylococcales</taxon>
        <taxon>Candidatus Methylumidiphilus</taxon>
    </lineage>
</organism>
<feature type="transmembrane region" description="Helical" evidence="2">
    <location>
        <begin position="939"/>
        <end position="959"/>
    </location>
</feature>
<feature type="transmembrane region" description="Helical" evidence="2">
    <location>
        <begin position="697"/>
        <end position="718"/>
    </location>
</feature>
<proteinExistence type="predicted"/>
<keyword evidence="2" id="KW-0812">Transmembrane</keyword>
<dbReference type="Proteomes" id="UP000249396">
    <property type="component" value="Unassembled WGS sequence"/>
</dbReference>
<evidence type="ECO:0000256" key="1">
    <source>
        <dbReference type="SAM" id="MobiDB-lite"/>
    </source>
</evidence>
<reference evidence="3 4" key="1">
    <citation type="journal article" date="2018" name="Aquat. Microb. Ecol.">
        <title>Gammaproteobacterial methanotrophs dominate.</title>
        <authorList>
            <person name="Rissanen A.J."/>
            <person name="Saarenheimo J."/>
            <person name="Tiirola M."/>
            <person name="Peura S."/>
            <person name="Aalto S.L."/>
            <person name="Karvinen A."/>
            <person name="Nykanen H."/>
        </authorList>
    </citation>
    <scope>NUCLEOTIDE SEQUENCE [LARGE SCALE GENOMIC DNA]</scope>
    <source>
        <strain evidence="3">AMbin10</strain>
    </source>
</reference>
<feature type="transmembrane region" description="Helical" evidence="2">
    <location>
        <begin position="730"/>
        <end position="752"/>
    </location>
</feature>
<sequence length="1188" mass="135878">MANDNSGGNSGGWFPNLNNLLLILLAGTLLVGQHAYHESRPSKPDAKPAIADVDARLWQDPFEAVKQHIEKNLESDKGDGTGRLQKLHADIEAKLKLVNEGEHCKPEHECGKLNVLAVMLPGAPYYEDGEIRRRLRYAALSGFNAALRYTPENPNYINFFKIAKNDKTLPEQHVAYEWMTYKPEESLPPVLILWLDNDKFRGKPHELLVDLLNRIQTANDPQKPITFKVNAKVLGPYDSDNLQDMVREFGTNKASDHKNLPLSFYSPSASVQDSSLLKGVPELKESFDENYSLALTHPENFVGPKYNNLQHYFKAKSGSHLNFVRVNSSDQYLAVAIKQELFKRGIELGENSRVLLLSEWDTLYGLHLPDTFAAELIKPFPEKGPEDYPSSNTCIKHKDKDENKKAMFDDWNNLQDGSQIYDEKFQCVFRFSYLRGLDGEKAKSGDKPTPSSSKSEYKGNSVKSGGVENLEDAEGNSQFDYVRRMANQIAELDQRIRNENKLTAHAIQAIGILGSDVYDKLLILEAMHDKFPDAIYFTNGLDARFLHPEDYKWARNLLLASTFDLTLDRPLQRDIPPFRDSTQSAYFLATEMALASMANTNAAMNNHLLFGKYSKDNKYCEEKDNKDCKKYKEFLTEASNSQEEFDNLLMYPRIKEVGKTQFSDISFNPPVSSSEKAFPSIHPNLSDKQENGHETHILKFFIIFPLAIIIIPLSLYHFRVSREYLSNYDGLSFIFLMGCICIFVPIIVKLLIFTSSFITQEYVLLILLFILGLIYLIIIGKFAINPLVFHSKIITFVSLIIISTSKRWPNSVEIVHRIKTEIASNDENKKNQSFVVFIFSIILIIVLVAWLFWVARPTGWLDGGEQYYLSEGISMWPTEGIRLIALVVTSYLIIDVYRFKGISEWLDTHKIKKSDYNGCKPLKLWDDWWNTKRRMFRPMVMAIIFFGIGLFLVYTFGMPNIPGRGILIHALDDVLMRGLLVPAYALLLFLVVDTVNNAINLVDKSFPHEDKPDERTEWPREIRRFYAQKLAIGENELHEWVSMRFVNELTEGIYRIIGYPLIVSVMIVVARSTYFDNWHMPIALKAIIGFSLGILIYCDYRLKGKADEARKSALKWLRQRVVYCNGLKSDSSRNKGPQLEKLIGMIENSENVVYQSFFQRPIFRNILLIVVALLADSADYTAIVSRLF</sequence>
<feature type="transmembrane region" description="Helical" evidence="2">
    <location>
        <begin position="1166"/>
        <end position="1185"/>
    </location>
</feature>
<feature type="transmembrane region" description="Helical" evidence="2">
    <location>
        <begin position="764"/>
        <end position="784"/>
    </location>
</feature>
<feature type="transmembrane region" description="Helical" evidence="2">
    <location>
        <begin position="1082"/>
        <end position="1102"/>
    </location>
</feature>
<keyword evidence="2" id="KW-1133">Transmembrane helix</keyword>
<name>A0A2W4QNE2_9GAMM</name>
<feature type="transmembrane region" description="Helical" evidence="2">
    <location>
        <begin position="1052"/>
        <end position="1070"/>
    </location>
</feature>
<keyword evidence="2" id="KW-0472">Membrane</keyword>
<feature type="region of interest" description="Disordered" evidence="1">
    <location>
        <begin position="440"/>
        <end position="471"/>
    </location>
</feature>
<feature type="transmembrane region" description="Helical" evidence="2">
    <location>
        <begin position="873"/>
        <end position="894"/>
    </location>
</feature>